<protein>
    <recommendedName>
        <fullName evidence="1">Ciliary BBSome complex subunit 2 N-terminal domain-containing protein</fullName>
    </recommendedName>
</protein>
<dbReference type="OMA" id="NVMIDNN"/>
<dbReference type="AlphaFoldDB" id="A0A9Q0M4N9"/>
<accession>A0A9Q0M4N9</accession>
<gene>
    <name evidence="2" type="ORF">RDWZM_004666</name>
</gene>
<dbReference type="GO" id="GO:0043005">
    <property type="term" value="C:neuron projection"/>
    <property type="evidence" value="ECO:0007669"/>
    <property type="project" value="TreeGrafter"/>
</dbReference>
<name>A0A9Q0M4N9_BLOTA</name>
<dbReference type="GO" id="GO:0036064">
    <property type="term" value="C:ciliary basal body"/>
    <property type="evidence" value="ECO:0007669"/>
    <property type="project" value="TreeGrafter"/>
</dbReference>
<proteinExistence type="predicted"/>
<dbReference type="PANTHER" id="PTHR32465">
    <property type="entry name" value="BARDET-BIEDL SYNDROME 2 PROTEIN"/>
    <property type="match status" value="1"/>
</dbReference>
<sequence length="111" mass="11929">MLSTEFTFNLTEPILPGKVTIGYFDGIHPSIVAVTRADKIFVHNPHNRSVYDPDNVMIDNNIEDGTTSTGTPTTKTSGQFIVGNSGNDLNFLNINQTITCIGAGPISSTTK</sequence>
<dbReference type="PANTHER" id="PTHR32465:SF0">
    <property type="entry name" value="BARDET-BIEDL SYNDROME 2 PROTEIN"/>
    <property type="match status" value="1"/>
</dbReference>
<dbReference type="GO" id="GO:0016020">
    <property type="term" value="C:membrane"/>
    <property type="evidence" value="ECO:0007669"/>
    <property type="project" value="TreeGrafter"/>
</dbReference>
<dbReference type="GO" id="GO:1905515">
    <property type="term" value="P:non-motile cilium assembly"/>
    <property type="evidence" value="ECO:0007669"/>
    <property type="project" value="InterPro"/>
</dbReference>
<evidence type="ECO:0000259" key="1">
    <source>
        <dbReference type="Pfam" id="PF14781"/>
    </source>
</evidence>
<dbReference type="Pfam" id="PF14781">
    <property type="entry name" value="BBS2_N"/>
    <property type="match status" value="1"/>
</dbReference>
<evidence type="ECO:0000313" key="3">
    <source>
        <dbReference type="Proteomes" id="UP001142055"/>
    </source>
</evidence>
<feature type="domain" description="Ciliary BBSome complex subunit 2 N-terminal" evidence="1">
    <location>
        <begin position="20"/>
        <end position="50"/>
    </location>
</feature>
<comment type="caution">
    <text evidence="2">The sequence shown here is derived from an EMBL/GenBank/DDBJ whole genome shotgun (WGS) entry which is preliminary data.</text>
</comment>
<organism evidence="2 3">
    <name type="scientific">Blomia tropicalis</name>
    <name type="common">Mite</name>
    <dbReference type="NCBI Taxonomy" id="40697"/>
    <lineage>
        <taxon>Eukaryota</taxon>
        <taxon>Metazoa</taxon>
        <taxon>Ecdysozoa</taxon>
        <taxon>Arthropoda</taxon>
        <taxon>Chelicerata</taxon>
        <taxon>Arachnida</taxon>
        <taxon>Acari</taxon>
        <taxon>Acariformes</taxon>
        <taxon>Sarcoptiformes</taxon>
        <taxon>Astigmata</taxon>
        <taxon>Glycyphagoidea</taxon>
        <taxon>Echimyopodidae</taxon>
        <taxon>Blomia</taxon>
    </lineage>
</organism>
<reference evidence="2" key="1">
    <citation type="submission" date="2022-12" db="EMBL/GenBank/DDBJ databases">
        <title>Genome assemblies of Blomia tropicalis.</title>
        <authorList>
            <person name="Cui Y."/>
        </authorList>
    </citation>
    <scope>NUCLEOTIDE SEQUENCE</scope>
    <source>
        <tissue evidence="2">Adult mites</tissue>
    </source>
</reference>
<dbReference type="Proteomes" id="UP001142055">
    <property type="component" value="Chromosome 2"/>
</dbReference>
<dbReference type="InterPro" id="IPR016616">
    <property type="entry name" value="Bardet-Biedl_syndrome_2_prot"/>
</dbReference>
<evidence type="ECO:0000313" key="2">
    <source>
        <dbReference type="EMBL" id="KAJ6218854.1"/>
    </source>
</evidence>
<keyword evidence="3" id="KW-1185">Reference proteome</keyword>
<dbReference type="InterPro" id="IPR029430">
    <property type="entry name" value="BBS2_N"/>
</dbReference>
<dbReference type="GO" id="GO:0031514">
    <property type="term" value="C:motile cilium"/>
    <property type="evidence" value="ECO:0007669"/>
    <property type="project" value="TreeGrafter"/>
</dbReference>
<dbReference type="GO" id="GO:0034464">
    <property type="term" value="C:BBSome"/>
    <property type="evidence" value="ECO:0007669"/>
    <property type="project" value="InterPro"/>
</dbReference>
<dbReference type="EMBL" id="JAPWDV010000002">
    <property type="protein sequence ID" value="KAJ6218854.1"/>
    <property type="molecule type" value="Genomic_DNA"/>
</dbReference>